<name>A0A1T5A9F7_9SPHI</name>
<evidence type="ECO:0000256" key="3">
    <source>
        <dbReference type="ARBA" id="ARBA00023004"/>
    </source>
</evidence>
<dbReference type="PROSITE" id="PS51007">
    <property type="entry name" value="CYTC"/>
    <property type="match status" value="1"/>
</dbReference>
<accession>A0A1T5A9F7</accession>
<evidence type="ECO:0000256" key="1">
    <source>
        <dbReference type="ARBA" id="ARBA00022617"/>
    </source>
</evidence>
<dbReference type="InterPro" id="IPR011041">
    <property type="entry name" value="Quinoprot_gluc/sorb_DH_b-prop"/>
</dbReference>
<reference evidence="7" key="1">
    <citation type="submission" date="2017-02" db="EMBL/GenBank/DDBJ databases">
        <authorList>
            <person name="Varghese N."/>
            <person name="Submissions S."/>
        </authorList>
    </citation>
    <scope>NUCLEOTIDE SEQUENCE [LARGE SCALE GENOMIC DNA]</scope>
    <source>
        <strain evidence="7">DSM 22385</strain>
    </source>
</reference>
<dbReference type="GO" id="GO:0009055">
    <property type="term" value="F:electron transfer activity"/>
    <property type="evidence" value="ECO:0007669"/>
    <property type="project" value="InterPro"/>
</dbReference>
<keyword evidence="1 4" id="KW-0349">Heme</keyword>
<dbReference type="Pfam" id="PF00034">
    <property type="entry name" value="Cytochrom_C"/>
    <property type="match status" value="1"/>
</dbReference>
<evidence type="ECO:0000256" key="2">
    <source>
        <dbReference type="ARBA" id="ARBA00022723"/>
    </source>
</evidence>
<dbReference type="AlphaFoldDB" id="A0A1T5A9F7"/>
<protein>
    <submittedName>
        <fullName evidence="6">Glucose/arabinose dehydrogenase, beta-propeller fold</fullName>
    </submittedName>
</protein>
<dbReference type="SUPFAM" id="SSF46626">
    <property type="entry name" value="Cytochrome c"/>
    <property type="match status" value="1"/>
</dbReference>
<dbReference type="PANTHER" id="PTHR19328:SF13">
    <property type="entry name" value="HIPL1 PROTEIN"/>
    <property type="match status" value="1"/>
</dbReference>
<dbReference type="STRING" id="572036.SAMN05661099_0455"/>
<sequence>MKYLFFALLPVFLLSLLMPPPGVFDNRILTGIPFKILEEHSFNRDSTTKIGATVIASGLDVPWEIAWGPDNKIWITEQKGVVSRIDPVSGQRNIILQIKDVWFLRTAGLLGMALHPDMKNHPYVFLNYTFLRDEKPYSRLVRYTWRPDTLTNPKVLMEIAANNGHSGSRLAFSEGKLFWATGDAASTTFAQDFKSPNGKILRLNIDGSIPSDNPVNGSPVWAMGFRNIQGMVFSANNKLYTSEHGDATDDEVNLIEKTKNYGWPGIQGYADNTKEVELSKMTSFAAPLKAWTPTIGPAGIDYYRRGNITQWNNSLLLVSLKGKNLRALKLDAAGNEIIGEEVFLDSQFGRLRDICISPTGDVYISTSNRDWNRTMGDPLPEDDRIIKISPASKTSTALRGVKASTNVSNATGYQQYCASCHGGDGTGLKGVFPPLKASALVKSGELPLIKKIFQGSAGAVVIGGARYEGQMPSFAFLKNKEIEEIANYVRKLQPDKYEAIDPRSVDIVRAEISVK</sequence>
<evidence type="ECO:0000259" key="5">
    <source>
        <dbReference type="PROSITE" id="PS51007"/>
    </source>
</evidence>
<dbReference type="InterPro" id="IPR012938">
    <property type="entry name" value="Glc/Sorbosone_DH"/>
</dbReference>
<keyword evidence="3 4" id="KW-0408">Iron</keyword>
<dbReference type="Pfam" id="PF07995">
    <property type="entry name" value="GSDH"/>
    <property type="match status" value="1"/>
</dbReference>
<dbReference type="PANTHER" id="PTHR19328">
    <property type="entry name" value="HEDGEHOG-INTERACTING PROTEIN"/>
    <property type="match status" value="1"/>
</dbReference>
<dbReference type="SUPFAM" id="SSF50952">
    <property type="entry name" value="Soluble quinoprotein glucose dehydrogenase"/>
    <property type="match status" value="1"/>
</dbReference>
<proteinExistence type="predicted"/>
<dbReference type="OrthoDB" id="9770043at2"/>
<feature type="domain" description="Cytochrome c" evidence="5">
    <location>
        <begin position="395"/>
        <end position="493"/>
    </location>
</feature>
<dbReference type="RefSeq" id="WP_079700988.1">
    <property type="nucleotide sequence ID" value="NZ_FUYR01000001.1"/>
</dbReference>
<dbReference type="Proteomes" id="UP000189981">
    <property type="component" value="Unassembled WGS sequence"/>
</dbReference>
<evidence type="ECO:0000313" key="6">
    <source>
        <dbReference type="EMBL" id="SKB31367.1"/>
    </source>
</evidence>
<evidence type="ECO:0000256" key="4">
    <source>
        <dbReference type="PROSITE-ProRule" id="PRU00433"/>
    </source>
</evidence>
<evidence type="ECO:0000313" key="7">
    <source>
        <dbReference type="Proteomes" id="UP000189981"/>
    </source>
</evidence>
<dbReference type="InterPro" id="IPR011042">
    <property type="entry name" value="6-blade_b-propeller_TolB-like"/>
</dbReference>
<dbReference type="InterPro" id="IPR009056">
    <property type="entry name" value="Cyt_c-like_dom"/>
</dbReference>
<keyword evidence="2 4" id="KW-0479">Metal-binding</keyword>
<dbReference type="InterPro" id="IPR036909">
    <property type="entry name" value="Cyt_c-like_dom_sf"/>
</dbReference>
<gene>
    <name evidence="6" type="ORF">SAMN05661099_0455</name>
</gene>
<dbReference type="Gene3D" id="1.10.760.10">
    <property type="entry name" value="Cytochrome c-like domain"/>
    <property type="match status" value="1"/>
</dbReference>
<dbReference type="EMBL" id="FUYR01000001">
    <property type="protein sequence ID" value="SKB31367.1"/>
    <property type="molecule type" value="Genomic_DNA"/>
</dbReference>
<dbReference type="Gene3D" id="2.120.10.30">
    <property type="entry name" value="TolB, C-terminal domain"/>
    <property type="match status" value="1"/>
</dbReference>
<dbReference type="GO" id="GO:0046872">
    <property type="term" value="F:metal ion binding"/>
    <property type="evidence" value="ECO:0007669"/>
    <property type="project" value="UniProtKB-KW"/>
</dbReference>
<keyword evidence="7" id="KW-1185">Reference proteome</keyword>
<organism evidence="6 7">
    <name type="scientific">Daejeonella lutea</name>
    <dbReference type="NCBI Taxonomy" id="572036"/>
    <lineage>
        <taxon>Bacteria</taxon>
        <taxon>Pseudomonadati</taxon>
        <taxon>Bacteroidota</taxon>
        <taxon>Sphingobacteriia</taxon>
        <taxon>Sphingobacteriales</taxon>
        <taxon>Sphingobacteriaceae</taxon>
        <taxon>Daejeonella</taxon>
    </lineage>
</organism>
<dbReference type="GO" id="GO:0020037">
    <property type="term" value="F:heme binding"/>
    <property type="evidence" value="ECO:0007669"/>
    <property type="project" value="InterPro"/>
</dbReference>